<organism evidence="1 2">
    <name type="scientific">Candidatus Lachnoclostridium stercorigallinarum</name>
    <dbReference type="NCBI Taxonomy" id="2838634"/>
    <lineage>
        <taxon>Bacteria</taxon>
        <taxon>Bacillati</taxon>
        <taxon>Bacillota</taxon>
        <taxon>Clostridia</taxon>
        <taxon>Lachnospirales</taxon>
        <taxon>Lachnospiraceae</taxon>
    </lineage>
</organism>
<evidence type="ECO:0000313" key="2">
    <source>
        <dbReference type="Proteomes" id="UP000824101"/>
    </source>
</evidence>
<dbReference type="EMBL" id="DXBC01000121">
    <property type="protein sequence ID" value="HIZ79690.1"/>
    <property type="molecule type" value="Genomic_DNA"/>
</dbReference>
<protein>
    <submittedName>
        <fullName evidence="1">Uncharacterized protein</fullName>
    </submittedName>
</protein>
<dbReference type="Proteomes" id="UP000824101">
    <property type="component" value="Unassembled WGS sequence"/>
</dbReference>
<evidence type="ECO:0000313" key="1">
    <source>
        <dbReference type="EMBL" id="HIZ79690.1"/>
    </source>
</evidence>
<accession>A0A9D2GIV2</accession>
<sequence>MTFKEKYLAGEIPFEDIDLYIEEWNGSDDERRLAEYLGLNADEEDVWVDESDEALKEMLDSRKK</sequence>
<name>A0A9D2GIV2_9FIRM</name>
<gene>
    <name evidence="1" type="ORF">IAA17_07880</name>
</gene>
<proteinExistence type="predicted"/>
<dbReference type="AlphaFoldDB" id="A0A9D2GIV2"/>
<comment type="caution">
    <text evidence="1">The sequence shown here is derived from an EMBL/GenBank/DDBJ whole genome shotgun (WGS) entry which is preliminary data.</text>
</comment>
<reference evidence="1" key="1">
    <citation type="journal article" date="2021" name="PeerJ">
        <title>Extensive microbial diversity within the chicken gut microbiome revealed by metagenomics and culture.</title>
        <authorList>
            <person name="Gilroy R."/>
            <person name="Ravi A."/>
            <person name="Getino M."/>
            <person name="Pursley I."/>
            <person name="Horton D.L."/>
            <person name="Alikhan N.F."/>
            <person name="Baker D."/>
            <person name="Gharbi K."/>
            <person name="Hall N."/>
            <person name="Watson M."/>
            <person name="Adriaenssens E.M."/>
            <person name="Foster-Nyarko E."/>
            <person name="Jarju S."/>
            <person name="Secka A."/>
            <person name="Antonio M."/>
            <person name="Oren A."/>
            <person name="Chaudhuri R.R."/>
            <person name="La Ragione R."/>
            <person name="Hildebrand F."/>
            <person name="Pallen M.J."/>
        </authorList>
    </citation>
    <scope>NUCLEOTIDE SEQUENCE</scope>
    <source>
        <strain evidence="1">ChiBcec1-1093</strain>
    </source>
</reference>
<reference evidence="1" key="2">
    <citation type="submission" date="2021-04" db="EMBL/GenBank/DDBJ databases">
        <authorList>
            <person name="Gilroy R."/>
        </authorList>
    </citation>
    <scope>NUCLEOTIDE SEQUENCE</scope>
    <source>
        <strain evidence="1">ChiBcec1-1093</strain>
    </source>
</reference>